<dbReference type="Pfam" id="PF06985">
    <property type="entry name" value="HET"/>
    <property type="match status" value="1"/>
</dbReference>
<dbReference type="InterPro" id="IPR010730">
    <property type="entry name" value="HET"/>
</dbReference>
<dbReference type="InParanoid" id="A0A7C8IWC7"/>
<proteinExistence type="predicted"/>
<dbReference type="AlphaFoldDB" id="A0A7C8IWC7"/>
<organism evidence="2 3">
    <name type="scientific">Xylaria multiplex</name>
    <dbReference type="NCBI Taxonomy" id="323545"/>
    <lineage>
        <taxon>Eukaryota</taxon>
        <taxon>Fungi</taxon>
        <taxon>Dikarya</taxon>
        <taxon>Ascomycota</taxon>
        <taxon>Pezizomycotina</taxon>
        <taxon>Sordariomycetes</taxon>
        <taxon>Xylariomycetidae</taxon>
        <taxon>Xylariales</taxon>
        <taxon>Xylariaceae</taxon>
        <taxon>Xylaria</taxon>
    </lineage>
</organism>
<sequence length="583" mass="66964">MMSAIKCDIIHESLANPPEYICISYAWGDADDKRPIQIDNANIYIAVNVFEALDAVRRGRREVLVWIDALCIDQQNRDERSQQVQLMAEIYAKAEEVAIWLGQHEDDSESAEEFLKDIAIARDDPEEIRYLLSAPAKLRGVGAVACLFQRDYWKRLWVVQEVFNAKPHAIRVYCGDSVSLPWGIYKRAARAFERHKRDLDSYFPVDLLPRDRRQSTLLTPLSYSQALVYEGPNSLYDCGSLDEFGEESLLYVMRTYRRKLTSEPRDRIFGILGILPEVVRKGFPVDYNKSVKDIYTDVVDFLLYTTECLDVICESIHYPKQTSANKLPSWVPDWSQNPETTALGYAYDFAAAGRTRAKYRLLDQRRNELEISAIRVDTVGIQGVAVGTLCTLADYLMAFLNWHAILIESTSSESASLRENMEEVFCRTLCLGKIPLKAEDESRPYSPSEWKRICYQIFAKQLHSRLPQIPLHDKLRQYADIDLEGIFNRQFLQSNFGSRMMGRCFFLTAGDRVGMGMGTGFMLPDDIIIIPLGCRTPIIVRKEGNKRGRYQFVGDVYLDGYMNREVITQLDKGERKIEKFVLI</sequence>
<dbReference type="OrthoDB" id="3548654at2759"/>
<evidence type="ECO:0000313" key="3">
    <source>
        <dbReference type="Proteomes" id="UP000481858"/>
    </source>
</evidence>
<dbReference type="InterPro" id="IPR052895">
    <property type="entry name" value="HetReg/Transcr_Mod"/>
</dbReference>
<gene>
    <name evidence="2" type="ORF">GQX73_g5554</name>
</gene>
<evidence type="ECO:0000259" key="1">
    <source>
        <dbReference type="Pfam" id="PF06985"/>
    </source>
</evidence>
<reference evidence="2 3" key="1">
    <citation type="submission" date="2019-12" db="EMBL/GenBank/DDBJ databases">
        <title>Draft genome sequence of the ascomycete Xylaria multiplex DSM 110363.</title>
        <authorList>
            <person name="Buettner E."/>
            <person name="Kellner H."/>
        </authorList>
    </citation>
    <scope>NUCLEOTIDE SEQUENCE [LARGE SCALE GENOMIC DNA]</scope>
    <source>
        <strain evidence="2 3">DSM 110363</strain>
    </source>
</reference>
<comment type="caution">
    <text evidence="2">The sequence shown here is derived from an EMBL/GenBank/DDBJ whole genome shotgun (WGS) entry which is preliminary data.</text>
</comment>
<evidence type="ECO:0000313" key="2">
    <source>
        <dbReference type="EMBL" id="KAF2968002.1"/>
    </source>
</evidence>
<keyword evidence="3" id="KW-1185">Reference proteome</keyword>
<dbReference type="Proteomes" id="UP000481858">
    <property type="component" value="Unassembled WGS sequence"/>
</dbReference>
<feature type="domain" description="Heterokaryon incompatibility" evidence="1">
    <location>
        <begin position="20"/>
        <end position="161"/>
    </location>
</feature>
<accession>A0A7C8IWC7</accession>
<dbReference type="PANTHER" id="PTHR24148:SF73">
    <property type="entry name" value="HET DOMAIN PROTEIN (AFU_ORTHOLOGUE AFUA_8G01020)"/>
    <property type="match status" value="1"/>
</dbReference>
<dbReference type="PANTHER" id="PTHR24148">
    <property type="entry name" value="ANKYRIN REPEAT DOMAIN-CONTAINING PROTEIN 39 HOMOLOG-RELATED"/>
    <property type="match status" value="1"/>
</dbReference>
<name>A0A7C8IWC7_9PEZI</name>
<protein>
    <recommendedName>
        <fullName evidence="1">Heterokaryon incompatibility domain-containing protein</fullName>
    </recommendedName>
</protein>
<dbReference type="EMBL" id="WUBL01000058">
    <property type="protein sequence ID" value="KAF2968002.1"/>
    <property type="molecule type" value="Genomic_DNA"/>
</dbReference>
<dbReference type="Pfam" id="PF26639">
    <property type="entry name" value="Het-6_barrel"/>
    <property type="match status" value="1"/>
</dbReference>